<name>A0A367VD46_9PROT</name>
<dbReference type="AlphaFoldDB" id="A0A367VD46"/>
<organism evidence="4 5">
    <name type="scientific">Thalassospira profundimaris</name>
    <dbReference type="NCBI Taxonomy" id="502049"/>
    <lineage>
        <taxon>Bacteria</taxon>
        <taxon>Pseudomonadati</taxon>
        <taxon>Pseudomonadota</taxon>
        <taxon>Alphaproteobacteria</taxon>
        <taxon>Rhodospirillales</taxon>
        <taxon>Thalassospiraceae</taxon>
        <taxon>Thalassospira</taxon>
    </lineage>
</organism>
<dbReference type="InterPro" id="IPR034660">
    <property type="entry name" value="DinB/YfiT-like"/>
</dbReference>
<dbReference type="Pfam" id="PF05163">
    <property type="entry name" value="DinB"/>
    <property type="match status" value="1"/>
</dbReference>
<dbReference type="RefSeq" id="WP_062957726.1">
    <property type="nucleotide sequence ID" value="NZ_JPWB01000003.1"/>
</dbReference>
<dbReference type="EMBL" id="JPWB01000003">
    <property type="protein sequence ID" value="RCK23135.1"/>
    <property type="molecule type" value="Genomic_DNA"/>
</dbReference>
<comment type="similarity">
    <text evidence="1">Belongs to the DinB family.</text>
</comment>
<proteinExistence type="inferred from homology"/>
<dbReference type="Proteomes" id="UP000253061">
    <property type="component" value="Unassembled WGS sequence"/>
</dbReference>
<keyword evidence="2 3" id="KW-0479">Metal-binding</keyword>
<dbReference type="InterPro" id="IPR007837">
    <property type="entry name" value="DinB"/>
</dbReference>
<gene>
    <name evidence="4" type="ORF">TH6_08885</name>
</gene>
<sequence>MPGTSFFHQARNNAWSNHRLYGVCQKLTDQELDTKRTPFSSSILQNLNHILTNDWYYLDALVDGGRGRGCFADEMPFAAIDKLAAAQRDTDMRLMAFCEQLNDKDAIRSVELVREDASKTHDTVGDILSHLFVYQTHQRGQVHALLAVTSQAAPPLDDYHLEYDTPFPGIDFSALGRKGA</sequence>
<comment type="caution">
    <text evidence="4">The sequence shown here is derived from an EMBL/GenBank/DDBJ whole genome shotgun (WGS) entry which is preliminary data.</text>
</comment>
<evidence type="ECO:0000313" key="4">
    <source>
        <dbReference type="EMBL" id="RCK23135.1"/>
    </source>
</evidence>
<feature type="binding site" evidence="3">
    <location>
        <position position="49"/>
    </location>
    <ligand>
        <name>a divalent metal cation</name>
        <dbReference type="ChEBI" id="CHEBI:60240"/>
    </ligand>
</feature>
<accession>A0A367VD46</accession>
<evidence type="ECO:0000313" key="5">
    <source>
        <dbReference type="Proteomes" id="UP000253061"/>
    </source>
</evidence>
<evidence type="ECO:0008006" key="6">
    <source>
        <dbReference type="Google" id="ProtNLM"/>
    </source>
</evidence>
<protein>
    <recommendedName>
        <fullName evidence="6">Damage-inducible protein DinB</fullName>
    </recommendedName>
</protein>
<dbReference type="SUPFAM" id="SSF109854">
    <property type="entry name" value="DinB/YfiT-like putative metalloenzymes"/>
    <property type="match status" value="1"/>
</dbReference>
<reference evidence="4 5" key="1">
    <citation type="submission" date="2014-07" db="EMBL/GenBank/DDBJ databases">
        <title>Draft genome sequence of Thalassospira profundimaris R8-17.</title>
        <authorList>
            <person name="Lai Q."/>
            <person name="Shao Z."/>
        </authorList>
    </citation>
    <scope>NUCLEOTIDE SEQUENCE [LARGE SCALE GENOMIC DNA]</scope>
    <source>
        <strain evidence="4 5">R8-17</strain>
    </source>
</reference>
<dbReference type="GO" id="GO:0046872">
    <property type="term" value="F:metal ion binding"/>
    <property type="evidence" value="ECO:0007669"/>
    <property type="project" value="UniProtKB-KW"/>
</dbReference>
<dbReference type="PANTHER" id="PTHR37302">
    <property type="entry name" value="SLR1116 PROTEIN"/>
    <property type="match status" value="1"/>
</dbReference>
<evidence type="ECO:0000256" key="3">
    <source>
        <dbReference type="PIRSR" id="PIRSR607837-1"/>
    </source>
</evidence>
<dbReference type="PANTHER" id="PTHR37302:SF3">
    <property type="entry name" value="DAMAGE-INDUCIBLE PROTEIN DINB"/>
    <property type="match status" value="1"/>
</dbReference>
<dbReference type="Gene3D" id="1.20.120.450">
    <property type="entry name" value="dinb family like domain"/>
    <property type="match status" value="1"/>
</dbReference>
<evidence type="ECO:0000256" key="2">
    <source>
        <dbReference type="ARBA" id="ARBA00022723"/>
    </source>
</evidence>
<evidence type="ECO:0000256" key="1">
    <source>
        <dbReference type="ARBA" id="ARBA00008635"/>
    </source>
</evidence>